<evidence type="ECO:0000256" key="1">
    <source>
        <dbReference type="SAM" id="Phobius"/>
    </source>
</evidence>
<keyword evidence="1" id="KW-0472">Membrane</keyword>
<keyword evidence="1" id="KW-0812">Transmembrane</keyword>
<keyword evidence="1" id="KW-1133">Transmembrane helix</keyword>
<dbReference type="AlphaFoldDB" id="A0A382GQX1"/>
<accession>A0A382GQX1</accession>
<organism evidence="2">
    <name type="scientific">marine metagenome</name>
    <dbReference type="NCBI Taxonomy" id="408172"/>
    <lineage>
        <taxon>unclassified sequences</taxon>
        <taxon>metagenomes</taxon>
        <taxon>ecological metagenomes</taxon>
    </lineage>
</organism>
<reference evidence="2" key="1">
    <citation type="submission" date="2018-05" db="EMBL/GenBank/DDBJ databases">
        <authorList>
            <person name="Lanie J.A."/>
            <person name="Ng W.-L."/>
            <person name="Kazmierczak K.M."/>
            <person name="Andrzejewski T.M."/>
            <person name="Davidsen T.M."/>
            <person name="Wayne K.J."/>
            <person name="Tettelin H."/>
            <person name="Glass J.I."/>
            <person name="Rusch D."/>
            <person name="Podicherti R."/>
            <person name="Tsui H.-C.T."/>
            <person name="Winkler M.E."/>
        </authorList>
    </citation>
    <scope>NUCLEOTIDE SEQUENCE</scope>
</reference>
<evidence type="ECO:0000313" key="2">
    <source>
        <dbReference type="EMBL" id="SVB77498.1"/>
    </source>
</evidence>
<protein>
    <submittedName>
        <fullName evidence="2">Uncharacterized protein</fullName>
    </submittedName>
</protein>
<feature type="transmembrane region" description="Helical" evidence="1">
    <location>
        <begin position="6"/>
        <end position="26"/>
    </location>
</feature>
<name>A0A382GQX1_9ZZZZ</name>
<gene>
    <name evidence="2" type="ORF">METZ01_LOCUS230352</name>
</gene>
<dbReference type="EMBL" id="UINC01056909">
    <property type="protein sequence ID" value="SVB77498.1"/>
    <property type="molecule type" value="Genomic_DNA"/>
</dbReference>
<sequence>MQELTFYIVFLSQIILISFVFPRIVLGRMKFIVETLSAGDPSSAVSGFC</sequence>
<proteinExistence type="predicted"/>